<keyword evidence="6 7" id="KW-0472">Membrane</keyword>
<dbReference type="PANTHER" id="PTHR32322:SF18">
    <property type="entry name" value="S-ADENOSYLMETHIONINE_S-ADENOSYLHOMOCYSTEINE TRANSPORTER"/>
    <property type="match status" value="1"/>
</dbReference>
<keyword evidence="3" id="KW-1003">Cell membrane</keyword>
<dbReference type="AlphaFoldDB" id="A0A4R2RXU0"/>
<evidence type="ECO:0000256" key="7">
    <source>
        <dbReference type="SAM" id="Phobius"/>
    </source>
</evidence>
<reference evidence="9 10" key="1">
    <citation type="submission" date="2019-03" db="EMBL/GenBank/DDBJ databases">
        <title>Genomic Encyclopedia of Type Strains, Phase IV (KMG-IV): sequencing the most valuable type-strain genomes for metagenomic binning, comparative biology and taxonomic classification.</title>
        <authorList>
            <person name="Goeker M."/>
        </authorList>
    </citation>
    <scope>NUCLEOTIDE SEQUENCE [LARGE SCALE GENOMIC DNA]</scope>
    <source>
        <strain evidence="9 10">DSM 46831</strain>
    </source>
</reference>
<dbReference type="OrthoDB" id="9805239at2"/>
<dbReference type="SUPFAM" id="SSF103481">
    <property type="entry name" value="Multidrug resistance efflux transporter EmrE"/>
    <property type="match status" value="2"/>
</dbReference>
<dbReference type="PANTHER" id="PTHR32322">
    <property type="entry name" value="INNER MEMBRANE TRANSPORTER"/>
    <property type="match status" value="1"/>
</dbReference>
<feature type="transmembrane region" description="Helical" evidence="7">
    <location>
        <begin position="153"/>
        <end position="173"/>
    </location>
</feature>
<evidence type="ECO:0000256" key="3">
    <source>
        <dbReference type="ARBA" id="ARBA00022475"/>
    </source>
</evidence>
<evidence type="ECO:0000256" key="6">
    <source>
        <dbReference type="ARBA" id="ARBA00023136"/>
    </source>
</evidence>
<organism evidence="9 10">
    <name type="scientific">Baia soyae</name>
    <dbReference type="NCBI Taxonomy" id="1544746"/>
    <lineage>
        <taxon>Bacteria</taxon>
        <taxon>Bacillati</taxon>
        <taxon>Bacillota</taxon>
        <taxon>Bacilli</taxon>
        <taxon>Bacillales</taxon>
        <taxon>Thermoactinomycetaceae</taxon>
        <taxon>Baia</taxon>
    </lineage>
</organism>
<dbReference type="Proteomes" id="UP000294746">
    <property type="component" value="Unassembled WGS sequence"/>
</dbReference>
<accession>A0A4R2RXU0</accession>
<feature type="transmembrane region" description="Helical" evidence="7">
    <location>
        <begin position="185"/>
        <end position="205"/>
    </location>
</feature>
<dbReference type="EMBL" id="SLXV01000017">
    <property type="protein sequence ID" value="TCP68324.1"/>
    <property type="molecule type" value="Genomic_DNA"/>
</dbReference>
<gene>
    <name evidence="9" type="ORF">EDD57_1179</name>
</gene>
<evidence type="ECO:0000313" key="10">
    <source>
        <dbReference type="Proteomes" id="UP000294746"/>
    </source>
</evidence>
<keyword evidence="10" id="KW-1185">Reference proteome</keyword>
<evidence type="ECO:0000256" key="4">
    <source>
        <dbReference type="ARBA" id="ARBA00022692"/>
    </source>
</evidence>
<dbReference type="GO" id="GO:0005886">
    <property type="term" value="C:plasma membrane"/>
    <property type="evidence" value="ECO:0007669"/>
    <property type="project" value="UniProtKB-SubCell"/>
</dbReference>
<dbReference type="InterPro" id="IPR050638">
    <property type="entry name" value="AA-Vitamin_Transporters"/>
</dbReference>
<comment type="similarity">
    <text evidence="2">Belongs to the EamA transporter family.</text>
</comment>
<evidence type="ECO:0000256" key="1">
    <source>
        <dbReference type="ARBA" id="ARBA00004651"/>
    </source>
</evidence>
<feature type="domain" description="EamA" evidence="8">
    <location>
        <begin position="8"/>
        <end position="138"/>
    </location>
</feature>
<feature type="transmembrane region" description="Helical" evidence="7">
    <location>
        <begin position="273"/>
        <end position="292"/>
    </location>
</feature>
<feature type="transmembrane region" description="Helical" evidence="7">
    <location>
        <begin position="96"/>
        <end position="115"/>
    </location>
</feature>
<evidence type="ECO:0000313" key="9">
    <source>
        <dbReference type="EMBL" id="TCP68324.1"/>
    </source>
</evidence>
<dbReference type="RefSeq" id="WP_131848766.1">
    <property type="nucleotide sequence ID" value="NZ_SLXV01000017.1"/>
</dbReference>
<name>A0A4R2RXU0_9BACL</name>
<feature type="transmembrane region" description="Helical" evidence="7">
    <location>
        <begin position="65"/>
        <end position="84"/>
    </location>
</feature>
<keyword evidence="4 7" id="KW-0812">Transmembrane</keyword>
<comment type="subcellular location">
    <subcellularLocation>
        <location evidence="1">Cell membrane</location>
        <topology evidence="1">Multi-pass membrane protein</topology>
    </subcellularLocation>
</comment>
<evidence type="ECO:0000256" key="5">
    <source>
        <dbReference type="ARBA" id="ARBA00022989"/>
    </source>
</evidence>
<dbReference type="InterPro" id="IPR000620">
    <property type="entry name" value="EamA_dom"/>
</dbReference>
<feature type="transmembrane region" description="Helical" evidence="7">
    <location>
        <begin position="245"/>
        <end position="267"/>
    </location>
</feature>
<comment type="caution">
    <text evidence="9">The sequence shown here is derived from an EMBL/GenBank/DDBJ whole genome shotgun (WGS) entry which is preliminary data.</text>
</comment>
<feature type="transmembrane region" description="Helical" evidence="7">
    <location>
        <begin position="7"/>
        <end position="24"/>
    </location>
</feature>
<feature type="transmembrane region" description="Helical" evidence="7">
    <location>
        <begin position="122"/>
        <end position="141"/>
    </location>
</feature>
<feature type="domain" description="EamA" evidence="8">
    <location>
        <begin position="154"/>
        <end position="288"/>
    </location>
</feature>
<protein>
    <submittedName>
        <fullName evidence="9">EamA domain-containing membrane protein RarD</fullName>
    </submittedName>
</protein>
<dbReference type="InterPro" id="IPR037185">
    <property type="entry name" value="EmrE-like"/>
</dbReference>
<proteinExistence type="inferred from homology"/>
<evidence type="ECO:0000256" key="2">
    <source>
        <dbReference type="ARBA" id="ARBA00007362"/>
    </source>
</evidence>
<sequence length="300" mass="33234">MKKISIIPIMALLVSVILWGYNFIVTKLLLSVLSPFVLAFYAIFGAAIVSVVIFWKGLFSYDKKILINIFFASFFGIFLFNVLVNYGMKKTSSVDAALIIALVPLVSNILDVIWLKNRLRAINLFGTLLSITGIILLVTNGDFGSIYFSNDHLYGSLILFVAVISFVIYISLGKSIMNSINPIHYSTWCFIFGSILLFIPASIFGDLTAYKKLDLTSLLYVLFAILFANLVADMAYNFGVKKTNIIIPSLFSNSIPIFTMLFSIVVYNEPISNVKIVAGSLVIIGLVLPTIANRNESVKI</sequence>
<feature type="transmembrane region" description="Helical" evidence="7">
    <location>
        <begin position="217"/>
        <end position="238"/>
    </location>
</feature>
<dbReference type="Pfam" id="PF00892">
    <property type="entry name" value="EamA"/>
    <property type="match status" value="2"/>
</dbReference>
<feature type="transmembrane region" description="Helical" evidence="7">
    <location>
        <begin position="36"/>
        <end position="58"/>
    </location>
</feature>
<keyword evidence="5 7" id="KW-1133">Transmembrane helix</keyword>
<evidence type="ECO:0000259" key="8">
    <source>
        <dbReference type="Pfam" id="PF00892"/>
    </source>
</evidence>